<feature type="compositionally biased region" description="Low complexity" evidence="4">
    <location>
        <begin position="781"/>
        <end position="793"/>
    </location>
</feature>
<feature type="region of interest" description="Disordered" evidence="4">
    <location>
        <begin position="1"/>
        <end position="108"/>
    </location>
</feature>
<feature type="compositionally biased region" description="Basic residues" evidence="4">
    <location>
        <begin position="36"/>
        <end position="53"/>
    </location>
</feature>
<sequence>MCRPPSLRRRSRPRPRPRRCPPPWRAASHRPWSPPPRRRRARQRVSRPPRRGRNPALSRAPSRAAPRLSPPRRRPRPWHSRFPWPARSARPGRSSPKPSPGTMPACCGRPLRNCPWAAPWPRRRSLPPWATPAPRWRRRCHSAARFPSPPAAGAAERIMTLVPPPSPDSPPLRRPARATEGAADGTPELVVRVTQPDLKRRQELERTRGRLVLASLGFGALFLAVAMKATWSTVIAPADPVRLNAAVRATQPVAEHAARRAPITDRNGEILAISLPVTALVANPRVLHNAAEVADKLRTVMPYLDRDKLVERLSGDRGFVYVTRAMTPREQQGVINLGIAGLDFEEAERRYYPQGRAAVHVLGNVDVDGNGISGIERTFDAQLRGQPDKPLKLSLDVRVQLALRDAVNQAITDFNGIGGAGVVLDVNTGEVVSMVSLPDYDAGEITDATPDQRFNRVTVGIYEPGSTFKLFTAAAALEYGTANVNTSMFDASKPIRYGRFTISDYKGKNRWLTFPEMLAYSSNLGAAHMAATFGPQRQREFLKSVGMLSRQSIELPERAAPLVPPATHWRDINMYTISFGHGISVTPLHVATGVAALANGGILRQPTLVAQQPGAQREGTRIISEATSATMRKLMRLVVTDGSARNADVPGYFLGGKTGTAQKTGPHGGYLMNKRIAAFVGAFPIQAPRYALYVMVDEPKPNSKSFGYATAGWVAAPAANTVISRIAPILGLVPEDPANPAIVAATSIPLQPRAPSRPAVQAGGTATMAAPAAARPPQPAAPRAAAPSEAAPRSTGVHPPVVPPGLREGARAMPMPNLPARPAPLQPPVPLRLTMMERGEAPRGGLVAP</sequence>
<proteinExistence type="predicted"/>
<dbReference type="PANTHER" id="PTHR30627">
    <property type="entry name" value="PEPTIDOGLYCAN D,D-TRANSPEPTIDASE"/>
    <property type="match status" value="1"/>
</dbReference>
<dbReference type="InterPro" id="IPR036138">
    <property type="entry name" value="PBP_dimer_sf"/>
</dbReference>
<dbReference type="Gene3D" id="3.30.450.330">
    <property type="match status" value="1"/>
</dbReference>
<dbReference type="GO" id="GO:0008658">
    <property type="term" value="F:penicillin binding"/>
    <property type="evidence" value="ECO:0007669"/>
    <property type="project" value="InterPro"/>
</dbReference>
<dbReference type="Gene3D" id="3.40.710.10">
    <property type="entry name" value="DD-peptidase/beta-lactamase superfamily"/>
    <property type="match status" value="1"/>
</dbReference>
<dbReference type="InterPro" id="IPR050515">
    <property type="entry name" value="Beta-lactam/transpept"/>
</dbReference>
<comment type="subcellular location">
    <subcellularLocation>
        <location evidence="1">Membrane</location>
    </subcellularLocation>
</comment>
<evidence type="ECO:0000256" key="1">
    <source>
        <dbReference type="ARBA" id="ARBA00004370"/>
    </source>
</evidence>
<accession>A0A5B2TLD2</accession>
<feature type="compositionally biased region" description="Pro residues" evidence="4">
    <location>
        <begin position="163"/>
        <end position="173"/>
    </location>
</feature>
<feature type="domain" description="Penicillin-binding protein transpeptidase" evidence="6">
    <location>
        <begin position="419"/>
        <end position="717"/>
    </location>
</feature>
<dbReference type="InterPro" id="IPR012338">
    <property type="entry name" value="Beta-lactam/transpept-like"/>
</dbReference>
<evidence type="ECO:0000256" key="5">
    <source>
        <dbReference type="SAM" id="Phobius"/>
    </source>
</evidence>
<dbReference type="GO" id="GO:0005886">
    <property type="term" value="C:plasma membrane"/>
    <property type="evidence" value="ECO:0007669"/>
    <property type="project" value="TreeGrafter"/>
</dbReference>
<dbReference type="AlphaFoldDB" id="A0A5B2TLD2"/>
<evidence type="ECO:0000313" key="8">
    <source>
        <dbReference type="EMBL" id="KAA2214738.1"/>
    </source>
</evidence>
<dbReference type="InterPro" id="IPR005311">
    <property type="entry name" value="PBP_dimer"/>
</dbReference>
<dbReference type="Proteomes" id="UP000322110">
    <property type="component" value="Unassembled WGS sequence"/>
</dbReference>
<keyword evidence="3 5" id="KW-0472">Membrane</keyword>
<feature type="compositionally biased region" description="Pro residues" evidence="4">
    <location>
        <begin position="816"/>
        <end position="827"/>
    </location>
</feature>
<evidence type="ECO:0000313" key="9">
    <source>
        <dbReference type="Proteomes" id="UP000322110"/>
    </source>
</evidence>
<dbReference type="Pfam" id="PF03717">
    <property type="entry name" value="PBP_dimer"/>
    <property type="match status" value="1"/>
</dbReference>
<name>A0A5B2TLD2_9PROT</name>
<keyword evidence="5" id="KW-1133">Transmembrane helix</keyword>
<evidence type="ECO:0000256" key="3">
    <source>
        <dbReference type="ARBA" id="ARBA00023136"/>
    </source>
</evidence>
<evidence type="ECO:0000256" key="4">
    <source>
        <dbReference type="SAM" id="MobiDB-lite"/>
    </source>
</evidence>
<dbReference type="PANTHER" id="PTHR30627:SF1">
    <property type="entry name" value="PEPTIDOGLYCAN D,D-TRANSPEPTIDASE FTSI"/>
    <property type="match status" value="1"/>
</dbReference>
<keyword evidence="9" id="KW-1185">Reference proteome</keyword>
<keyword evidence="2" id="KW-0121">Carboxypeptidase</keyword>
<feature type="compositionally biased region" description="Low complexity" evidence="4">
    <location>
        <begin position="54"/>
        <end position="67"/>
    </location>
</feature>
<feature type="region of interest" description="Disordered" evidence="4">
    <location>
        <begin position="163"/>
        <end position="188"/>
    </location>
</feature>
<evidence type="ECO:0000256" key="2">
    <source>
        <dbReference type="ARBA" id="ARBA00022645"/>
    </source>
</evidence>
<protein>
    <submittedName>
        <fullName evidence="8">Penicillin-binding protein 2</fullName>
    </submittedName>
</protein>
<dbReference type="InterPro" id="IPR001460">
    <property type="entry name" value="PCN-bd_Tpept"/>
</dbReference>
<feature type="region of interest" description="Disordered" evidence="4">
    <location>
        <begin position="754"/>
        <end position="827"/>
    </location>
</feature>
<dbReference type="Pfam" id="PF00905">
    <property type="entry name" value="Transpeptidase"/>
    <property type="match status" value="1"/>
</dbReference>
<dbReference type="SUPFAM" id="SSF56519">
    <property type="entry name" value="Penicillin binding protein dimerisation domain"/>
    <property type="match status" value="1"/>
</dbReference>
<feature type="compositionally biased region" description="Low complexity" evidence="4">
    <location>
        <begin position="83"/>
        <end position="96"/>
    </location>
</feature>
<feature type="compositionally biased region" description="Basic residues" evidence="4">
    <location>
        <begin position="70"/>
        <end position="79"/>
    </location>
</feature>
<keyword evidence="5" id="KW-0812">Transmembrane</keyword>
<dbReference type="EMBL" id="VUKA01000001">
    <property type="protein sequence ID" value="KAA2214738.1"/>
    <property type="molecule type" value="Genomic_DNA"/>
</dbReference>
<dbReference type="SUPFAM" id="SSF56601">
    <property type="entry name" value="beta-lactamase/transpeptidase-like"/>
    <property type="match status" value="1"/>
</dbReference>
<keyword evidence="2" id="KW-0645">Protease</keyword>
<dbReference type="GO" id="GO:0071555">
    <property type="term" value="P:cell wall organization"/>
    <property type="evidence" value="ECO:0007669"/>
    <property type="project" value="TreeGrafter"/>
</dbReference>
<gene>
    <name evidence="8" type="ORF">F0Q34_03325</name>
</gene>
<feature type="transmembrane region" description="Helical" evidence="5">
    <location>
        <begin position="211"/>
        <end position="231"/>
    </location>
</feature>
<evidence type="ECO:0000259" key="7">
    <source>
        <dbReference type="Pfam" id="PF03717"/>
    </source>
</evidence>
<dbReference type="Gene3D" id="3.90.1310.10">
    <property type="entry name" value="Penicillin-binding protein 2a (Domain 2)"/>
    <property type="match status" value="1"/>
</dbReference>
<dbReference type="GO" id="GO:0004180">
    <property type="term" value="F:carboxypeptidase activity"/>
    <property type="evidence" value="ECO:0007669"/>
    <property type="project" value="UniProtKB-KW"/>
</dbReference>
<keyword evidence="2" id="KW-0378">Hydrolase</keyword>
<comment type="caution">
    <text evidence="8">The sequence shown here is derived from an EMBL/GenBank/DDBJ whole genome shotgun (WGS) entry which is preliminary data.</text>
</comment>
<reference evidence="8 9" key="1">
    <citation type="journal article" date="2015" name="Int. J. Syst. Evol. Microbiol.">
        <title>Roseomonas oryzae sp. nov., isolated from paddy rhizosphere soil.</title>
        <authorList>
            <person name="Ramaprasad E.V."/>
            <person name="Sasikala Ch."/>
            <person name="Ramana Ch.V."/>
        </authorList>
    </citation>
    <scope>NUCLEOTIDE SEQUENCE [LARGE SCALE GENOMIC DNA]</scope>
    <source>
        <strain evidence="8 9">KCTC 42542</strain>
    </source>
</reference>
<feature type="compositionally biased region" description="Basic residues" evidence="4">
    <location>
        <begin position="1"/>
        <end position="19"/>
    </location>
</feature>
<feature type="domain" description="Penicillin-binding protein dimerisation" evidence="7">
    <location>
        <begin position="257"/>
        <end position="387"/>
    </location>
</feature>
<evidence type="ECO:0000259" key="6">
    <source>
        <dbReference type="Pfam" id="PF00905"/>
    </source>
</evidence>
<organism evidence="8 9">
    <name type="scientific">Teichococcus oryzae</name>
    <dbReference type="NCBI Taxonomy" id="1608942"/>
    <lineage>
        <taxon>Bacteria</taxon>
        <taxon>Pseudomonadati</taxon>
        <taxon>Pseudomonadota</taxon>
        <taxon>Alphaproteobacteria</taxon>
        <taxon>Acetobacterales</taxon>
        <taxon>Roseomonadaceae</taxon>
        <taxon>Roseomonas</taxon>
    </lineage>
</organism>